<evidence type="ECO:0000259" key="2">
    <source>
        <dbReference type="Pfam" id="PF07593"/>
    </source>
</evidence>
<sequence length="648" mass="68233">MPRTDTRGTPQRGAWWRALAAPVVALVIVSSLGVVAAQPGTSAGERERLAGRFRFSSQYLNGDPPGARTLRHIQPGLRRISAWISAVGASAAVGDVAGTGRDGDVCLVDPRDDSVTVRPLPGSGGRYAPFALVPRGLDFDPRTMAPMGCVTGDFAQDGTTGVLVYYWGRSPVLFLRRAGTEPSADAFRPQEVVSPMQVWNTTTVNHTDIDGDGHPDLVVGNYFPDGARVLDTKAADDPRMAMQDGMSNARNAGTAHVLLWASGHGGAEPAAVFRDAPGALPAGVRHGWTLALGAQDLDGDGLPELYVANDFGPDRLLVNRSRPGTASFTLAEGERTATTPKSKVLGHDSYKGMGVAFADLDGTGEPDILVSNITLPYALEESNFVFTRNGPVTDLAKGTAPYRDRSEDLGLARSGWSWDVKTGDFDNSGHPQILQATGFTQGGTNKWPELQELAMSNDSLLHSPLSWPRVKAGDDLSGAAGNRFWVRTAGGRYTDLGAAVGLRQQVPTRSFALTDADGDGRLDIVVANQWGRSTYLHNTGPAGERLALRLRVPTTVPGGTGSTPAVGAKVTVRTADGRVQTQQLQPANGHTGVNGTELLFGLGARTGAPVTAEISWRDTAGQHRITRTLAPGAHTVVLSPAAAAATPS</sequence>
<feature type="domain" description="ASPIC/UnbV" evidence="2">
    <location>
        <begin position="565"/>
        <end position="622"/>
    </location>
</feature>
<dbReference type="RefSeq" id="WP_344435753.1">
    <property type="nucleotide sequence ID" value="NZ_BAAASL010000010.1"/>
</dbReference>
<proteinExistence type="predicted"/>
<dbReference type="Gene3D" id="2.130.10.130">
    <property type="entry name" value="Integrin alpha, N-terminal"/>
    <property type="match status" value="2"/>
</dbReference>
<dbReference type="Pfam" id="PF13517">
    <property type="entry name" value="FG-GAP_3"/>
    <property type="match status" value="1"/>
</dbReference>
<dbReference type="InterPro" id="IPR013517">
    <property type="entry name" value="FG-GAP"/>
</dbReference>
<dbReference type="PANTHER" id="PTHR16026:SF0">
    <property type="entry name" value="CARTILAGE ACIDIC PROTEIN 1"/>
    <property type="match status" value="1"/>
</dbReference>
<dbReference type="InterPro" id="IPR028994">
    <property type="entry name" value="Integrin_alpha_N"/>
</dbReference>
<dbReference type="InterPro" id="IPR027039">
    <property type="entry name" value="Crtac1"/>
</dbReference>
<dbReference type="EMBL" id="BAAASL010000010">
    <property type="protein sequence ID" value="GAA2717313.1"/>
    <property type="molecule type" value="Genomic_DNA"/>
</dbReference>
<organism evidence="3 4">
    <name type="scientific">Streptomyces luteosporeus</name>
    <dbReference type="NCBI Taxonomy" id="173856"/>
    <lineage>
        <taxon>Bacteria</taxon>
        <taxon>Bacillati</taxon>
        <taxon>Actinomycetota</taxon>
        <taxon>Actinomycetes</taxon>
        <taxon>Kitasatosporales</taxon>
        <taxon>Streptomycetaceae</taxon>
        <taxon>Streptomyces</taxon>
    </lineage>
</organism>
<protein>
    <submittedName>
        <fullName evidence="3">CRTAC1 family protein</fullName>
    </submittedName>
</protein>
<accession>A0ABN3TRM4</accession>
<dbReference type="Pfam" id="PF01839">
    <property type="entry name" value="FG-GAP"/>
    <property type="match status" value="1"/>
</dbReference>
<evidence type="ECO:0000313" key="3">
    <source>
        <dbReference type="EMBL" id="GAA2717313.1"/>
    </source>
</evidence>
<dbReference type="SUPFAM" id="SSF69318">
    <property type="entry name" value="Integrin alpha N-terminal domain"/>
    <property type="match status" value="1"/>
</dbReference>
<dbReference type="Proteomes" id="UP001500886">
    <property type="component" value="Unassembled WGS sequence"/>
</dbReference>
<dbReference type="Pfam" id="PF07593">
    <property type="entry name" value="UnbV_ASPIC"/>
    <property type="match status" value="1"/>
</dbReference>
<comment type="caution">
    <text evidence="3">The sequence shown here is derived from an EMBL/GenBank/DDBJ whole genome shotgun (WGS) entry which is preliminary data.</text>
</comment>
<keyword evidence="1" id="KW-0732">Signal</keyword>
<name>A0ABN3TRM4_9ACTN</name>
<dbReference type="PANTHER" id="PTHR16026">
    <property type="entry name" value="CARTILAGE ACIDIC PROTEIN 1"/>
    <property type="match status" value="1"/>
</dbReference>
<dbReference type="InterPro" id="IPR011519">
    <property type="entry name" value="UnbV_ASPIC"/>
</dbReference>
<reference evidence="3 4" key="1">
    <citation type="journal article" date="2019" name="Int. J. Syst. Evol. Microbiol.">
        <title>The Global Catalogue of Microorganisms (GCM) 10K type strain sequencing project: providing services to taxonomists for standard genome sequencing and annotation.</title>
        <authorList>
            <consortium name="The Broad Institute Genomics Platform"/>
            <consortium name="The Broad Institute Genome Sequencing Center for Infectious Disease"/>
            <person name="Wu L."/>
            <person name="Ma J."/>
        </authorList>
    </citation>
    <scope>NUCLEOTIDE SEQUENCE [LARGE SCALE GENOMIC DNA]</scope>
    <source>
        <strain evidence="3 4">JCM 4542</strain>
    </source>
</reference>
<evidence type="ECO:0000256" key="1">
    <source>
        <dbReference type="ARBA" id="ARBA00022729"/>
    </source>
</evidence>
<keyword evidence="4" id="KW-1185">Reference proteome</keyword>
<gene>
    <name evidence="3" type="ORF">GCM10010315_30220</name>
</gene>
<evidence type="ECO:0000313" key="4">
    <source>
        <dbReference type="Proteomes" id="UP001500886"/>
    </source>
</evidence>